<organism evidence="8">
    <name type="scientific">Octactis speculum</name>
    <dbReference type="NCBI Taxonomy" id="3111310"/>
    <lineage>
        <taxon>Eukaryota</taxon>
        <taxon>Sar</taxon>
        <taxon>Stramenopiles</taxon>
        <taxon>Ochrophyta</taxon>
        <taxon>Dictyochophyceae</taxon>
        <taxon>Dictyochales</taxon>
        <taxon>Dictyochaceae</taxon>
        <taxon>Octactis</taxon>
    </lineage>
</organism>
<sequence length="160" mass="17100">MCRCFAAIFDPATAAIAQKHHANKEPVPESASACWGGRADTIPAYMQLNKQMMMSVEGLRRRDQSLVPASCTLMDKVTVKGTVLGESVSIDVRSKLNNCVVMDNVRIGPNSVIQNSVLCEGTIIGEGCSLNDCQVAPHAEVAAGIKAKSESFNGKEMEAE</sequence>
<name>A0A7S2DBL0_9STRA</name>
<dbReference type="InterPro" id="IPR056729">
    <property type="entry name" value="GMPPB_C"/>
</dbReference>
<dbReference type="Pfam" id="PF25087">
    <property type="entry name" value="GMPPB_C"/>
    <property type="match status" value="1"/>
</dbReference>
<comment type="similarity">
    <text evidence="2">Belongs to the eIF-2B gamma/epsilon subunits family.</text>
</comment>
<dbReference type="InterPro" id="IPR011004">
    <property type="entry name" value="Trimer_LpxA-like_sf"/>
</dbReference>
<comment type="subcellular location">
    <subcellularLocation>
        <location evidence="1">Cytoplasm</location>
        <location evidence="1">Cytosol</location>
    </subcellularLocation>
</comment>
<keyword evidence="3" id="KW-0963">Cytoplasm</keyword>
<dbReference type="PANTHER" id="PTHR45989:SF1">
    <property type="entry name" value="TRANSLATION INITIATION FACTOR EIF-2B SUBUNIT GAMMA"/>
    <property type="match status" value="1"/>
</dbReference>
<evidence type="ECO:0000256" key="5">
    <source>
        <dbReference type="ARBA" id="ARBA00022917"/>
    </source>
</evidence>
<dbReference type="SUPFAM" id="SSF51161">
    <property type="entry name" value="Trimeric LpxA-like enzymes"/>
    <property type="match status" value="1"/>
</dbReference>
<evidence type="ECO:0000313" key="8">
    <source>
        <dbReference type="EMBL" id="CAD9449895.1"/>
    </source>
</evidence>
<dbReference type="GO" id="GO:0005851">
    <property type="term" value="C:eukaryotic translation initiation factor 2B complex"/>
    <property type="evidence" value="ECO:0007669"/>
    <property type="project" value="TreeGrafter"/>
</dbReference>
<dbReference type="GO" id="GO:0002183">
    <property type="term" value="P:cytoplasmic translational initiation"/>
    <property type="evidence" value="ECO:0007669"/>
    <property type="project" value="TreeGrafter"/>
</dbReference>
<evidence type="ECO:0000256" key="2">
    <source>
        <dbReference type="ARBA" id="ARBA00007878"/>
    </source>
</evidence>
<dbReference type="PANTHER" id="PTHR45989">
    <property type="entry name" value="TRANSLATION INITIATION FACTOR EIF-2B SUBUNIT GAMMA"/>
    <property type="match status" value="1"/>
</dbReference>
<dbReference type="GO" id="GO:0005085">
    <property type="term" value="F:guanyl-nucleotide exchange factor activity"/>
    <property type="evidence" value="ECO:0007669"/>
    <property type="project" value="TreeGrafter"/>
</dbReference>
<evidence type="ECO:0000256" key="1">
    <source>
        <dbReference type="ARBA" id="ARBA00004514"/>
    </source>
</evidence>
<keyword evidence="5" id="KW-0648">Protein biosynthesis</keyword>
<dbReference type="GO" id="GO:0005829">
    <property type="term" value="C:cytosol"/>
    <property type="evidence" value="ECO:0007669"/>
    <property type="project" value="UniProtKB-SubCell"/>
</dbReference>
<dbReference type="Gene3D" id="2.160.10.10">
    <property type="entry name" value="Hexapeptide repeat proteins"/>
    <property type="match status" value="1"/>
</dbReference>
<reference evidence="8" key="1">
    <citation type="submission" date="2021-01" db="EMBL/GenBank/DDBJ databases">
        <authorList>
            <person name="Corre E."/>
            <person name="Pelletier E."/>
            <person name="Niang G."/>
            <person name="Scheremetjew M."/>
            <person name="Finn R."/>
            <person name="Kale V."/>
            <person name="Holt S."/>
            <person name="Cochrane G."/>
            <person name="Meng A."/>
            <person name="Brown T."/>
            <person name="Cohen L."/>
        </authorList>
    </citation>
    <scope>NUCLEOTIDE SEQUENCE</scope>
    <source>
        <strain evidence="8">CCMP1381</strain>
    </source>
</reference>
<dbReference type="GO" id="GO:0003743">
    <property type="term" value="F:translation initiation factor activity"/>
    <property type="evidence" value="ECO:0007669"/>
    <property type="project" value="TreeGrafter"/>
</dbReference>
<keyword evidence="4" id="KW-0396">Initiation factor</keyword>
<dbReference type="AlphaFoldDB" id="A0A7S2DBL0"/>
<evidence type="ECO:0000256" key="4">
    <source>
        <dbReference type="ARBA" id="ARBA00022540"/>
    </source>
</evidence>
<accession>A0A7S2DBL0</accession>
<evidence type="ECO:0000259" key="7">
    <source>
        <dbReference type="Pfam" id="PF25087"/>
    </source>
</evidence>
<dbReference type="EMBL" id="HBGS01040621">
    <property type="protein sequence ID" value="CAD9449895.1"/>
    <property type="molecule type" value="Transcribed_RNA"/>
</dbReference>
<evidence type="ECO:0000256" key="3">
    <source>
        <dbReference type="ARBA" id="ARBA00022490"/>
    </source>
</evidence>
<gene>
    <name evidence="8" type="ORF">DSPE1174_LOCUS20899</name>
</gene>
<evidence type="ECO:0000256" key="6">
    <source>
        <dbReference type="ARBA" id="ARBA00046432"/>
    </source>
</evidence>
<comment type="subunit">
    <text evidence="6">Component of the translation initiation factor 2B (eIF2B) complex which is a heterodecamer of two sets of five different subunits: alpha, beta, gamma, delta and epsilon. Subunits alpha, beta and delta comprise a regulatory subcomplex and subunits epsilon and gamma comprise a catalytic subcomplex. Within the complex, the hexameric regulatory complex resides at the center, with the two heterodimeric catalytic subcomplexes bound on opposite sides.</text>
</comment>
<protein>
    <recommendedName>
        <fullName evidence="7">Mannose-1-phosphate guanyltransferase C-terminal domain-containing protein</fullName>
    </recommendedName>
</protein>
<proteinExistence type="inferred from homology"/>
<feature type="domain" description="Mannose-1-phosphate guanyltransferase C-terminal" evidence="7">
    <location>
        <begin position="67"/>
        <end position="145"/>
    </location>
</feature>
<dbReference type="InterPro" id="IPR051960">
    <property type="entry name" value="eIF2B_gamma"/>
</dbReference>